<dbReference type="CDD" id="cd16025">
    <property type="entry name" value="PAS_like"/>
    <property type="match status" value="1"/>
</dbReference>
<dbReference type="PANTHER" id="PTHR42693:SF33">
    <property type="entry name" value="ARYLSULFATASE"/>
    <property type="match status" value="1"/>
</dbReference>
<evidence type="ECO:0000256" key="3">
    <source>
        <dbReference type="ARBA" id="ARBA00022801"/>
    </source>
</evidence>
<dbReference type="SUPFAM" id="SSF53649">
    <property type="entry name" value="Alkaline phosphatase-like"/>
    <property type="match status" value="1"/>
</dbReference>
<comment type="caution">
    <text evidence="6">The sequence shown here is derived from an EMBL/GenBank/DDBJ whole genome shotgun (WGS) entry which is preliminary data.</text>
</comment>
<evidence type="ECO:0000256" key="2">
    <source>
        <dbReference type="ARBA" id="ARBA00022723"/>
    </source>
</evidence>
<dbReference type="Pfam" id="PF00884">
    <property type="entry name" value="Sulfatase"/>
    <property type="match status" value="1"/>
</dbReference>
<dbReference type="GO" id="GO:0004065">
    <property type="term" value="F:arylsulfatase activity"/>
    <property type="evidence" value="ECO:0007669"/>
    <property type="project" value="TreeGrafter"/>
</dbReference>
<evidence type="ECO:0000313" key="6">
    <source>
        <dbReference type="EMBL" id="GLK01775.1"/>
    </source>
</evidence>
<comment type="similarity">
    <text evidence="1">Belongs to the sulfatase family.</text>
</comment>
<gene>
    <name evidence="6" type="ORF">GCM10017596_14900</name>
</gene>
<dbReference type="InterPro" id="IPR000917">
    <property type="entry name" value="Sulfatase_N"/>
</dbReference>
<reference evidence="6" key="1">
    <citation type="journal article" date="2014" name="Int. J. Syst. Evol. Microbiol.">
        <title>Complete genome sequence of Corynebacterium casei LMG S-19264T (=DSM 44701T), isolated from a smear-ripened cheese.</title>
        <authorList>
            <consortium name="US DOE Joint Genome Institute (JGI-PGF)"/>
            <person name="Walter F."/>
            <person name="Albersmeier A."/>
            <person name="Kalinowski J."/>
            <person name="Ruckert C."/>
        </authorList>
    </citation>
    <scope>NUCLEOTIDE SEQUENCE</scope>
    <source>
        <strain evidence="6">VKM Ac-1958</strain>
    </source>
</reference>
<dbReference type="GO" id="GO:0046872">
    <property type="term" value="F:metal ion binding"/>
    <property type="evidence" value="ECO:0007669"/>
    <property type="project" value="UniProtKB-KW"/>
</dbReference>
<evidence type="ECO:0000313" key="7">
    <source>
        <dbReference type="Proteomes" id="UP001142325"/>
    </source>
</evidence>
<evidence type="ECO:0000256" key="4">
    <source>
        <dbReference type="ARBA" id="ARBA00022837"/>
    </source>
</evidence>
<dbReference type="InterPro" id="IPR024607">
    <property type="entry name" value="Sulfatase_CS"/>
</dbReference>
<evidence type="ECO:0000259" key="5">
    <source>
        <dbReference type="Pfam" id="PF00884"/>
    </source>
</evidence>
<dbReference type="Gene3D" id="3.30.1120.10">
    <property type="match status" value="1"/>
</dbReference>
<dbReference type="InterPro" id="IPR050738">
    <property type="entry name" value="Sulfatase"/>
</dbReference>
<keyword evidence="3" id="KW-0378">Hydrolase</keyword>
<sequence length="739" mass="81163">MSASIPAFEGTVRTTVAESTPWWPSTNGTKKPNVVMVILDDTGWSDLGCYGSEIHTPTLDGLAQGGVRFTRFHVTPLCSPTRAALLSGRNHHSIGMRFLADTDTGFPNSRGSIRDDVRLLPQILGENGYASYLVGKWHLAPLHEITPAGPHHNWPLARGFDRYYGFLDGCVDQYEPELYADNHAIPVPQREGYHLSEDLADQAIRLVTDHTTFRPDAPFFLQFAMGATHAPFQAPREYIDKYVEVFTKGWDQTRIDRLQRQIDMGIVPEGTNLAERNDGVLPWDELDDEQKHVYTHLQAAFAGFLEHADAQVGRVLATLDELGVADDTIVLVLSDNGASREGGPTGDVDTNAPYSGVRRTPAEQIPLLDELGSLTGGAHYPEGWAMAGNTPFRHYKQFVDLGGVRSPLIVSWPGAGEAMRGVREQFVHAVDVTPTLLEMLGVAPERGVDGESVAAGMTDPAAVAGRETQYWETLGHRAIWNDGWKAVTAHVAGVPYEADAWRLYDTRSDFSESRDVAAEHPERLQMLQQLWWREAGRNDVFPLDDRPLRELIEERGPIGLFAQTHITLRPGQSHVPYPSAITGSNRNIDVTAHVSPLARSVNGTLLSSGNAQGGYLFSLQDGALCFEHGHLGETVLVRAELPESSVSELAFRLRTADDGSVTVQLFIDGEAVNDARIPRYSSHLSFWGLDVAHIPNSTFSSRVAAPFALPARILDRIDMIVHPAADDAAEYAEVLLASE</sequence>
<protein>
    <submittedName>
        <fullName evidence="6">Arylsulfatase</fullName>
    </submittedName>
</protein>
<proteinExistence type="inferred from homology"/>
<dbReference type="EMBL" id="BSET01000001">
    <property type="protein sequence ID" value="GLK01775.1"/>
    <property type="molecule type" value="Genomic_DNA"/>
</dbReference>
<dbReference type="PROSITE" id="PS00149">
    <property type="entry name" value="SULFATASE_2"/>
    <property type="match status" value="1"/>
</dbReference>
<keyword evidence="7" id="KW-1185">Reference proteome</keyword>
<name>A0A9W6M8E9_9MICO</name>
<reference evidence="6" key="2">
    <citation type="submission" date="2023-01" db="EMBL/GenBank/DDBJ databases">
        <authorList>
            <person name="Sun Q."/>
            <person name="Evtushenko L."/>
        </authorList>
    </citation>
    <scope>NUCLEOTIDE SEQUENCE</scope>
    <source>
        <strain evidence="6">VKM Ac-1958</strain>
    </source>
</reference>
<accession>A0A9W6M8E9</accession>
<dbReference type="RefSeq" id="WP_204939389.1">
    <property type="nucleotide sequence ID" value="NZ_BAAAUM010000001.1"/>
</dbReference>
<dbReference type="Proteomes" id="UP001142325">
    <property type="component" value="Unassembled WGS sequence"/>
</dbReference>
<keyword evidence="4" id="KW-0106">Calcium</keyword>
<dbReference type="Gene3D" id="3.40.720.10">
    <property type="entry name" value="Alkaline Phosphatase, subunit A"/>
    <property type="match status" value="1"/>
</dbReference>
<evidence type="ECO:0000256" key="1">
    <source>
        <dbReference type="ARBA" id="ARBA00008779"/>
    </source>
</evidence>
<keyword evidence="2" id="KW-0479">Metal-binding</keyword>
<feature type="domain" description="Sulfatase N-terminal" evidence="5">
    <location>
        <begin position="32"/>
        <end position="442"/>
    </location>
</feature>
<organism evidence="6 7">
    <name type="scientific">Microbacterium keratanolyticum</name>
    <dbReference type="NCBI Taxonomy" id="67574"/>
    <lineage>
        <taxon>Bacteria</taxon>
        <taxon>Bacillati</taxon>
        <taxon>Actinomycetota</taxon>
        <taxon>Actinomycetes</taxon>
        <taxon>Micrococcales</taxon>
        <taxon>Microbacteriaceae</taxon>
        <taxon>Microbacterium</taxon>
    </lineage>
</organism>
<dbReference type="InterPro" id="IPR017850">
    <property type="entry name" value="Alkaline_phosphatase_core_sf"/>
</dbReference>
<dbReference type="AlphaFoldDB" id="A0A9W6M8E9"/>
<dbReference type="PANTHER" id="PTHR42693">
    <property type="entry name" value="ARYLSULFATASE FAMILY MEMBER"/>
    <property type="match status" value="1"/>
</dbReference>